<accession>A0A060UKR1</accession>
<evidence type="ECO:0000313" key="3">
    <source>
        <dbReference type="Proteomes" id="UP000193925"/>
    </source>
</evidence>
<organism evidence="1">
    <name type="scientific">Acidithiobacillus ferrivorans</name>
    <dbReference type="NCBI Taxonomy" id="160808"/>
    <lineage>
        <taxon>Bacteria</taxon>
        <taxon>Pseudomonadati</taxon>
        <taxon>Pseudomonadota</taxon>
        <taxon>Acidithiobacillia</taxon>
        <taxon>Acidithiobacillales</taxon>
        <taxon>Acidithiobacillaceae</taxon>
        <taxon>Acidithiobacillus</taxon>
    </lineage>
</organism>
<reference evidence="2 3" key="3">
    <citation type="submission" date="2017-03" db="EMBL/GenBank/DDBJ databases">
        <authorList>
            <person name="Regsiter A."/>
            <person name="William W."/>
        </authorList>
    </citation>
    <scope>NUCLEOTIDE SEQUENCE [LARGE SCALE GENOMIC DNA]</scope>
    <source>
        <strain evidence="2">PRJEB5721</strain>
    </source>
</reference>
<evidence type="ECO:0000313" key="1">
    <source>
        <dbReference type="EMBL" id="CDQ09272.1"/>
    </source>
</evidence>
<dbReference type="RefSeq" id="WP_035191668.1">
    <property type="nucleotide sequence ID" value="NZ_CCCS020000017.1"/>
</dbReference>
<protein>
    <submittedName>
        <fullName evidence="1">Uncharacterized protein</fullName>
    </submittedName>
</protein>
<dbReference type="AlphaFoldDB" id="A0A060UKR1"/>
<proteinExistence type="predicted"/>
<dbReference type="EMBL" id="CCCS020000017">
    <property type="protein sequence ID" value="CDQ09272.1"/>
    <property type="molecule type" value="Genomic_DNA"/>
</dbReference>
<keyword evidence="3" id="KW-1185">Reference proteome</keyword>
<evidence type="ECO:0000313" key="2">
    <source>
        <dbReference type="EMBL" id="SMH64943.1"/>
    </source>
</evidence>
<reference evidence="1" key="2">
    <citation type="submission" date="2014-07" db="EMBL/GenBank/DDBJ databases">
        <title>Initial genome analysis of the psychrotolerant acidophile Acidithiobacillus ferrivorans CF27: insights into iron and sulfur oxidation pathways and into biofilm formation.</title>
        <authorList>
            <person name="Talla E."/>
            <person name="Hedrich S."/>
            <person name="Mangenot S."/>
            <person name="Ji B."/>
            <person name="Johnson D.B."/>
            <person name="Barbe V."/>
            <person name="Bonnefoy V."/>
        </authorList>
    </citation>
    <scope>NUCLEOTIDE SEQUENCE [LARGE SCALE GENOMIC DNA]</scope>
    <source>
        <strain evidence="1">CF27</strain>
    </source>
</reference>
<gene>
    <name evidence="2" type="ORF">AFERRI_10977</name>
    <name evidence="1" type="ORF">AFERRI_240106</name>
</gene>
<sequence length="168" mass="18445">MFKDESSYSVNPAGELLAGWTAEAMVVANNALVLTRVEQYMARLSLSEAQRLWIRGEVVAQLRGTDMEGEALYAQAFASLHMALATLTDGDELDARLDLSLNLPVGGTHDGKSCRWLRRQMAPAIVRSSMISRPLDRSWGTALLRLFQSALLDRSAISAIRRVLPGEA</sequence>
<dbReference type="Proteomes" id="UP000193925">
    <property type="component" value="Chromosome AFERRI"/>
</dbReference>
<name>A0A060UKR1_9PROT</name>
<dbReference type="EMBL" id="LT841305">
    <property type="protein sequence ID" value="SMH64943.1"/>
    <property type="molecule type" value="Genomic_DNA"/>
</dbReference>
<reference evidence="1" key="1">
    <citation type="submission" date="2014-03" db="EMBL/GenBank/DDBJ databases">
        <authorList>
            <person name="Genoscope - CEA"/>
        </authorList>
    </citation>
    <scope>NUCLEOTIDE SEQUENCE [LARGE SCALE GENOMIC DNA]</scope>
    <source>
        <strain evidence="1">CF27</strain>
    </source>
</reference>